<dbReference type="STRING" id="860235.AOZ06_22865"/>
<gene>
    <name evidence="2" type="ORF">AOZ06_22865</name>
</gene>
<dbReference type="RefSeq" id="WP_054291275.1">
    <property type="nucleotide sequence ID" value="NZ_CP012752.1"/>
</dbReference>
<evidence type="ECO:0000313" key="2">
    <source>
        <dbReference type="EMBL" id="ALG09371.1"/>
    </source>
</evidence>
<dbReference type="Proteomes" id="UP000063699">
    <property type="component" value="Chromosome"/>
</dbReference>
<keyword evidence="3" id="KW-1185">Reference proteome</keyword>
<evidence type="ECO:0000256" key="1">
    <source>
        <dbReference type="SAM" id="MobiDB-lite"/>
    </source>
</evidence>
<feature type="region of interest" description="Disordered" evidence="1">
    <location>
        <begin position="21"/>
        <end position="72"/>
    </location>
</feature>
<reference evidence="2 3" key="1">
    <citation type="submission" date="2015-07" db="EMBL/GenBank/DDBJ databases">
        <title>Genome sequencing of Kibdelosporangium phytohabitans.</title>
        <authorList>
            <person name="Qin S."/>
            <person name="Xing K."/>
        </authorList>
    </citation>
    <scope>NUCLEOTIDE SEQUENCE [LARGE SCALE GENOMIC DNA]</scope>
    <source>
        <strain evidence="2 3">KLBMP1111</strain>
    </source>
</reference>
<dbReference type="EMBL" id="CP012752">
    <property type="protein sequence ID" value="ALG09371.1"/>
    <property type="molecule type" value="Genomic_DNA"/>
</dbReference>
<organism evidence="2 3">
    <name type="scientific">Kibdelosporangium phytohabitans</name>
    <dbReference type="NCBI Taxonomy" id="860235"/>
    <lineage>
        <taxon>Bacteria</taxon>
        <taxon>Bacillati</taxon>
        <taxon>Actinomycetota</taxon>
        <taxon>Actinomycetes</taxon>
        <taxon>Pseudonocardiales</taxon>
        <taxon>Pseudonocardiaceae</taxon>
        <taxon>Kibdelosporangium</taxon>
    </lineage>
</organism>
<dbReference type="KEGG" id="kphy:AOZ06_22865"/>
<protein>
    <submittedName>
        <fullName evidence="2">Uncharacterized protein</fullName>
    </submittedName>
</protein>
<name>A0A0N9I128_9PSEU</name>
<sequence>MTTAVAIRDAITGIVTKKFASAGRATRSVGQPGARLAEPGHDRSRHGARGPGAARRHAGTETDRPAVENAVY</sequence>
<proteinExistence type="predicted"/>
<dbReference type="AlphaFoldDB" id="A0A0N9I128"/>
<evidence type="ECO:0000313" key="3">
    <source>
        <dbReference type="Proteomes" id="UP000063699"/>
    </source>
</evidence>
<accession>A0A0N9I128</accession>